<organism evidence="2 3">
    <name type="scientific">Knoellia flava</name>
    <dbReference type="NCBI Taxonomy" id="913969"/>
    <lineage>
        <taxon>Bacteria</taxon>
        <taxon>Bacillati</taxon>
        <taxon>Actinomycetota</taxon>
        <taxon>Actinomycetes</taxon>
        <taxon>Micrococcales</taxon>
        <taxon>Intrasporangiaceae</taxon>
        <taxon>Knoellia</taxon>
    </lineage>
</organism>
<evidence type="ECO:0000313" key="3">
    <source>
        <dbReference type="Proteomes" id="UP000628079"/>
    </source>
</evidence>
<comment type="caution">
    <text evidence="2">The sequence shown here is derived from an EMBL/GenBank/DDBJ whole genome shotgun (WGS) entry which is preliminary data.</text>
</comment>
<dbReference type="AlphaFoldDB" id="A0A8H9KS27"/>
<dbReference type="EMBL" id="BMEA01000002">
    <property type="protein sequence ID" value="GGB86466.1"/>
    <property type="molecule type" value="Genomic_DNA"/>
</dbReference>
<gene>
    <name evidence="2" type="ORF">GCM10011314_27830</name>
</gene>
<evidence type="ECO:0000313" key="2">
    <source>
        <dbReference type="EMBL" id="GGB86466.1"/>
    </source>
</evidence>
<proteinExistence type="predicted"/>
<evidence type="ECO:0000256" key="1">
    <source>
        <dbReference type="SAM" id="MobiDB-lite"/>
    </source>
</evidence>
<feature type="compositionally biased region" description="Low complexity" evidence="1">
    <location>
        <begin position="343"/>
        <end position="366"/>
    </location>
</feature>
<accession>A0A8H9KS27</accession>
<dbReference type="Proteomes" id="UP000628079">
    <property type="component" value="Unassembled WGS sequence"/>
</dbReference>
<reference evidence="2" key="1">
    <citation type="journal article" date="2014" name="Int. J. Syst. Evol. Microbiol.">
        <title>Complete genome sequence of Corynebacterium casei LMG S-19264T (=DSM 44701T), isolated from a smear-ripened cheese.</title>
        <authorList>
            <consortium name="US DOE Joint Genome Institute (JGI-PGF)"/>
            <person name="Walter F."/>
            <person name="Albersmeier A."/>
            <person name="Kalinowski J."/>
            <person name="Ruckert C."/>
        </authorList>
    </citation>
    <scope>NUCLEOTIDE SEQUENCE</scope>
    <source>
        <strain evidence="2">CGMCC 1.10749</strain>
    </source>
</reference>
<protein>
    <submittedName>
        <fullName evidence="2">Uncharacterized protein</fullName>
    </submittedName>
</protein>
<sequence length="396" mass="41005">MAWAVRWVGAPTTLVALVVLVLNDRVLKDAWPGLLTGKLSDVAGLVVAPPLLALAMAAARLPHARAWAVGSTGVLFAVAKATLVGSEVASQAWSLALPSLVRHDVTDLVALPALLLAWRAGGRASRPFPAGRRRSSLAVGALVLPGAVLATTATSCSPADGLREVTVYEGVFTGGDGGIERRIVTSDWSAVTIDDTGRLQQLSGLDEERLAEDSDVVTTEACSTSDPRRCWRRAQGAPAAVETSSDGGATWQLEFAVDRRELAAVREEVGDRRCGSEPPLGVSDIVVLDGPQGQVVAAASSNSGLLLRSTTGQWRRVPLGAIGRSADPPPTPDPQVQLFPVDRAPTPTTTTPGPTGSTGPRGTSGPAPSPTCASPGTRTYTPDPRNGPPVVVTRCP</sequence>
<feature type="region of interest" description="Disordered" evidence="1">
    <location>
        <begin position="320"/>
        <end position="396"/>
    </location>
</feature>
<name>A0A8H9KS27_9MICO</name>
<reference evidence="2" key="2">
    <citation type="submission" date="2020-09" db="EMBL/GenBank/DDBJ databases">
        <authorList>
            <person name="Sun Q."/>
            <person name="Zhou Y."/>
        </authorList>
    </citation>
    <scope>NUCLEOTIDE SEQUENCE</scope>
    <source>
        <strain evidence="2">CGMCC 1.10749</strain>
    </source>
</reference>